<protein>
    <submittedName>
        <fullName evidence="1">Uncharacterized protein</fullName>
    </submittedName>
</protein>
<sequence length="392" mass="43187">MESLKDPSSFRHFIHEHPLECSDQMPLSQDVCCFCCGLRVSAENGGCCSCKACEIYLHGICSRFPPTVRHDSHPDHSLALVSVSHGVGRASGVCQACENLITGFYYRCAVCEVSYHPLCLSLPQSISINCHPHSLQLECSAYEFRCDMCNKPSYRGWLYRCGLCEFDIHLGCAFSRITKLETSNFSIGNIPCDETTGRELMRLLVDKFVNMEKASGRSPAGGWLEIAKSPGGRNFMKGVRIVSPASFEQSQFPDDKSVLLDVSMTPSYQFSETYFSIDLAKSYSTGDENKTNNNNSEKSPLGLRLGVQESKDKIGLVNTVTPSVVMGLSDWDKKQPRGVGAVGNVNHARTKKEPSGKKSDRRDNVVNGEGNKVAHSDIVSTVPLFQISSKIQ</sequence>
<name>A0ACB9LGN7_9MYRT</name>
<comment type="caution">
    <text evidence="1">The sequence shown here is derived from an EMBL/GenBank/DDBJ whole genome shotgun (WGS) entry which is preliminary data.</text>
</comment>
<gene>
    <name evidence="1" type="ORF">MLD38_035627</name>
</gene>
<proteinExistence type="predicted"/>
<organism evidence="1 2">
    <name type="scientific">Melastoma candidum</name>
    <dbReference type="NCBI Taxonomy" id="119954"/>
    <lineage>
        <taxon>Eukaryota</taxon>
        <taxon>Viridiplantae</taxon>
        <taxon>Streptophyta</taxon>
        <taxon>Embryophyta</taxon>
        <taxon>Tracheophyta</taxon>
        <taxon>Spermatophyta</taxon>
        <taxon>Magnoliopsida</taxon>
        <taxon>eudicotyledons</taxon>
        <taxon>Gunneridae</taxon>
        <taxon>Pentapetalae</taxon>
        <taxon>rosids</taxon>
        <taxon>malvids</taxon>
        <taxon>Myrtales</taxon>
        <taxon>Melastomataceae</taxon>
        <taxon>Melastomatoideae</taxon>
        <taxon>Melastomateae</taxon>
        <taxon>Melastoma</taxon>
    </lineage>
</organism>
<dbReference type="EMBL" id="CM042890">
    <property type="protein sequence ID" value="KAI4310667.1"/>
    <property type="molecule type" value="Genomic_DNA"/>
</dbReference>
<evidence type="ECO:0000313" key="1">
    <source>
        <dbReference type="EMBL" id="KAI4310667.1"/>
    </source>
</evidence>
<evidence type="ECO:0000313" key="2">
    <source>
        <dbReference type="Proteomes" id="UP001057402"/>
    </source>
</evidence>
<keyword evidence="2" id="KW-1185">Reference proteome</keyword>
<dbReference type="Proteomes" id="UP001057402">
    <property type="component" value="Chromosome 11"/>
</dbReference>
<reference evidence="2" key="1">
    <citation type="journal article" date="2023" name="Front. Plant Sci.">
        <title>Chromosomal-level genome assembly of Melastoma candidum provides insights into trichome evolution.</title>
        <authorList>
            <person name="Zhong Y."/>
            <person name="Wu W."/>
            <person name="Sun C."/>
            <person name="Zou P."/>
            <person name="Liu Y."/>
            <person name="Dai S."/>
            <person name="Zhou R."/>
        </authorList>
    </citation>
    <scope>NUCLEOTIDE SEQUENCE [LARGE SCALE GENOMIC DNA]</scope>
</reference>
<accession>A0ACB9LGN7</accession>